<protein>
    <submittedName>
        <fullName evidence="2">Uncharacterized protein</fullName>
    </submittedName>
</protein>
<evidence type="ECO:0000313" key="3">
    <source>
        <dbReference type="Proteomes" id="UP001321473"/>
    </source>
</evidence>
<gene>
    <name evidence="2" type="ORF">V5799_021623</name>
</gene>
<sequence length="138" mass="16160">MNLVEWLALHSEDPEPRSSIDYVYQYQADMEVEDYVDLGPFLNFLLGSVIALFLCRRQPERRLTYVLLLSFCLLWAYWQTRQKAAYHALVRRYLQPPPYCRQGYKFPWTSVSDDNLEGCEAYSALHRHGTVAHDGPVV</sequence>
<keyword evidence="1" id="KW-0472">Membrane</keyword>
<organism evidence="2 3">
    <name type="scientific">Amblyomma americanum</name>
    <name type="common">Lone star tick</name>
    <dbReference type="NCBI Taxonomy" id="6943"/>
    <lineage>
        <taxon>Eukaryota</taxon>
        <taxon>Metazoa</taxon>
        <taxon>Ecdysozoa</taxon>
        <taxon>Arthropoda</taxon>
        <taxon>Chelicerata</taxon>
        <taxon>Arachnida</taxon>
        <taxon>Acari</taxon>
        <taxon>Parasitiformes</taxon>
        <taxon>Ixodida</taxon>
        <taxon>Ixodoidea</taxon>
        <taxon>Ixodidae</taxon>
        <taxon>Amblyomminae</taxon>
        <taxon>Amblyomma</taxon>
    </lineage>
</organism>
<dbReference type="Proteomes" id="UP001321473">
    <property type="component" value="Unassembled WGS sequence"/>
</dbReference>
<reference evidence="2 3" key="1">
    <citation type="journal article" date="2023" name="Arcadia Sci">
        <title>De novo assembly of a long-read Amblyomma americanum tick genome.</title>
        <authorList>
            <person name="Chou S."/>
            <person name="Poskanzer K.E."/>
            <person name="Rollins M."/>
            <person name="Thuy-Boun P.S."/>
        </authorList>
    </citation>
    <scope>NUCLEOTIDE SEQUENCE [LARGE SCALE GENOMIC DNA]</scope>
    <source>
        <strain evidence="2">F_SG_1</strain>
        <tissue evidence="2">Salivary glands</tissue>
    </source>
</reference>
<feature type="transmembrane region" description="Helical" evidence="1">
    <location>
        <begin position="62"/>
        <end position="78"/>
    </location>
</feature>
<name>A0AAQ4FPE7_AMBAM</name>
<feature type="transmembrane region" description="Helical" evidence="1">
    <location>
        <begin position="38"/>
        <end position="55"/>
    </location>
</feature>
<keyword evidence="3" id="KW-1185">Reference proteome</keyword>
<keyword evidence="1" id="KW-0812">Transmembrane</keyword>
<keyword evidence="1" id="KW-1133">Transmembrane helix</keyword>
<proteinExistence type="predicted"/>
<evidence type="ECO:0000313" key="2">
    <source>
        <dbReference type="EMBL" id="KAK8788595.1"/>
    </source>
</evidence>
<dbReference type="EMBL" id="JARKHS020000611">
    <property type="protein sequence ID" value="KAK8788595.1"/>
    <property type="molecule type" value="Genomic_DNA"/>
</dbReference>
<evidence type="ECO:0000256" key="1">
    <source>
        <dbReference type="SAM" id="Phobius"/>
    </source>
</evidence>
<dbReference type="AlphaFoldDB" id="A0AAQ4FPE7"/>
<accession>A0AAQ4FPE7</accession>
<comment type="caution">
    <text evidence="2">The sequence shown here is derived from an EMBL/GenBank/DDBJ whole genome shotgun (WGS) entry which is preliminary data.</text>
</comment>